<organism evidence="7 8">
    <name type="scientific">Burkholderia mayonis</name>
    <dbReference type="NCBI Taxonomy" id="1385591"/>
    <lineage>
        <taxon>Bacteria</taxon>
        <taxon>Pseudomonadati</taxon>
        <taxon>Pseudomonadota</taxon>
        <taxon>Betaproteobacteria</taxon>
        <taxon>Burkholderiales</taxon>
        <taxon>Burkholderiaceae</taxon>
        <taxon>Burkholderia</taxon>
        <taxon>pseudomallei group</taxon>
    </lineage>
</organism>
<proteinExistence type="predicted"/>
<dbReference type="InterPro" id="IPR011051">
    <property type="entry name" value="RmlC_Cupin_sf"/>
</dbReference>
<evidence type="ECO:0000256" key="5">
    <source>
        <dbReference type="SAM" id="MobiDB-lite"/>
    </source>
</evidence>
<sequence length="286" mass="30869">MLDPLLPVELVMSSDGPFVAAAELMQHDARTTAPHSHARGQLVGASSGLVSIGLDDQDWVVPAIHAIWIPPHRVHSLRSFGPFSGWSVFIAEHRCASLPDAPRAIVASPLLREAVRRAASWRGAELDCTRARIADVILDEIATAKAGSLGLPRPRDPRLVRITDALAGDLADNRRVDEWAAWAGMAPRTLSRRFVAETGLTLAQWRQQARLLRALERLADGVTVTAVALDLGYDNVSAFIDMFRRALGTTPGQYVSAEPGEHRDGARRARPSDSSDSGDSGGARSQ</sequence>
<evidence type="ECO:0000313" key="8">
    <source>
        <dbReference type="Proteomes" id="UP000067711"/>
    </source>
</evidence>
<dbReference type="GO" id="GO:0003700">
    <property type="term" value="F:DNA-binding transcription factor activity"/>
    <property type="evidence" value="ECO:0007669"/>
    <property type="project" value="InterPro"/>
</dbReference>
<keyword evidence="3" id="KW-0238">DNA-binding</keyword>
<dbReference type="InterPro" id="IPR009057">
    <property type="entry name" value="Homeodomain-like_sf"/>
</dbReference>
<dbReference type="Proteomes" id="UP000067711">
    <property type="component" value="Chromosome 2"/>
</dbReference>
<dbReference type="PANTHER" id="PTHR11019:SF159">
    <property type="entry name" value="TRANSCRIPTIONAL REGULATOR-RELATED"/>
    <property type="match status" value="1"/>
</dbReference>
<evidence type="ECO:0000256" key="3">
    <source>
        <dbReference type="ARBA" id="ARBA00023125"/>
    </source>
</evidence>
<evidence type="ECO:0000256" key="4">
    <source>
        <dbReference type="ARBA" id="ARBA00023163"/>
    </source>
</evidence>
<dbReference type="GO" id="GO:0043565">
    <property type="term" value="F:sequence-specific DNA binding"/>
    <property type="evidence" value="ECO:0007669"/>
    <property type="project" value="InterPro"/>
</dbReference>
<dbReference type="SMART" id="SM00342">
    <property type="entry name" value="HTH_ARAC"/>
    <property type="match status" value="1"/>
</dbReference>
<evidence type="ECO:0000259" key="6">
    <source>
        <dbReference type="PROSITE" id="PS01124"/>
    </source>
</evidence>
<feature type="compositionally biased region" description="Low complexity" evidence="5">
    <location>
        <begin position="274"/>
        <end position="286"/>
    </location>
</feature>
<feature type="region of interest" description="Disordered" evidence="5">
    <location>
        <begin position="251"/>
        <end position="286"/>
    </location>
</feature>
<feature type="domain" description="HTH araC/xylS-type" evidence="6">
    <location>
        <begin position="160"/>
        <end position="257"/>
    </location>
</feature>
<dbReference type="InterPro" id="IPR020449">
    <property type="entry name" value="Tscrpt_reg_AraC-type_HTH"/>
</dbReference>
<dbReference type="Gene3D" id="1.10.10.60">
    <property type="entry name" value="Homeodomain-like"/>
    <property type="match status" value="1"/>
</dbReference>
<dbReference type="PRINTS" id="PR00032">
    <property type="entry name" value="HTHARAC"/>
</dbReference>
<dbReference type="PANTHER" id="PTHR11019">
    <property type="entry name" value="HTH-TYPE TRANSCRIPTIONAL REGULATOR NIMR"/>
    <property type="match status" value="1"/>
</dbReference>
<reference evidence="7 8" key="1">
    <citation type="submission" date="2015-12" db="EMBL/GenBank/DDBJ databases">
        <title>Diversity of Burkholderia near neighbor genomes.</title>
        <authorList>
            <person name="Sahl J."/>
            <person name="Wagner D."/>
            <person name="Keim P."/>
        </authorList>
    </citation>
    <scope>NUCLEOTIDE SEQUENCE [LARGE SCALE GENOMIC DNA]</scope>
    <source>
        <strain evidence="7 8">BDU8</strain>
    </source>
</reference>
<dbReference type="FunFam" id="1.10.10.60:FF:000132">
    <property type="entry name" value="AraC family transcriptional regulator"/>
    <property type="match status" value="1"/>
</dbReference>
<dbReference type="RefSeq" id="WP_066485005.1">
    <property type="nucleotide sequence ID" value="NZ_CP013388.1"/>
</dbReference>
<keyword evidence="2" id="KW-0805">Transcription regulation</keyword>
<dbReference type="PROSITE" id="PS01124">
    <property type="entry name" value="HTH_ARAC_FAMILY_2"/>
    <property type="match status" value="1"/>
</dbReference>
<keyword evidence="4" id="KW-0804">Transcription</keyword>
<protein>
    <submittedName>
        <fullName evidence="7">AraC family transcriptional regulator</fullName>
    </submittedName>
</protein>
<name>A0A1B4FT00_9BURK</name>
<dbReference type="AlphaFoldDB" id="A0A1B4FT00"/>
<dbReference type="Pfam" id="PF12833">
    <property type="entry name" value="HTH_18"/>
    <property type="match status" value="1"/>
</dbReference>
<accession>A0A1B4FT00</accession>
<dbReference type="InterPro" id="IPR018060">
    <property type="entry name" value="HTH_AraC"/>
</dbReference>
<dbReference type="SUPFAM" id="SSF46689">
    <property type="entry name" value="Homeodomain-like"/>
    <property type="match status" value="1"/>
</dbReference>
<feature type="compositionally biased region" description="Basic and acidic residues" evidence="5">
    <location>
        <begin position="259"/>
        <end position="273"/>
    </location>
</feature>
<evidence type="ECO:0000313" key="7">
    <source>
        <dbReference type="EMBL" id="AOJ06796.1"/>
    </source>
</evidence>
<dbReference type="CDD" id="cd06124">
    <property type="entry name" value="cupin_NimR-like_N"/>
    <property type="match status" value="1"/>
</dbReference>
<dbReference type="PROSITE" id="PS00041">
    <property type="entry name" value="HTH_ARAC_FAMILY_1"/>
    <property type="match status" value="1"/>
</dbReference>
<evidence type="ECO:0000256" key="2">
    <source>
        <dbReference type="ARBA" id="ARBA00023015"/>
    </source>
</evidence>
<dbReference type="SUPFAM" id="SSF51182">
    <property type="entry name" value="RmlC-like cupins"/>
    <property type="match status" value="1"/>
</dbReference>
<gene>
    <name evidence="7" type="ORF">WS71_05260</name>
</gene>
<dbReference type="InterPro" id="IPR018062">
    <property type="entry name" value="HTH_AraC-typ_CS"/>
</dbReference>
<keyword evidence="1" id="KW-0678">Repressor</keyword>
<dbReference type="EMBL" id="CP013388">
    <property type="protein sequence ID" value="AOJ06796.1"/>
    <property type="molecule type" value="Genomic_DNA"/>
</dbReference>
<evidence type="ECO:0000256" key="1">
    <source>
        <dbReference type="ARBA" id="ARBA00022491"/>
    </source>
</evidence>